<keyword evidence="2" id="KW-0963">Cytoplasm</keyword>
<comment type="caution">
    <text evidence="7">The sequence shown here is derived from an EMBL/GenBank/DDBJ whole genome shotgun (WGS) entry which is preliminary data.</text>
</comment>
<dbReference type="GO" id="GO:0060271">
    <property type="term" value="P:cilium assembly"/>
    <property type="evidence" value="ECO:0007669"/>
    <property type="project" value="TreeGrafter"/>
</dbReference>
<keyword evidence="3 5" id="KW-0175">Coiled coil</keyword>
<evidence type="ECO:0000313" key="7">
    <source>
        <dbReference type="EMBL" id="KPP66823.1"/>
    </source>
</evidence>
<evidence type="ECO:0000256" key="1">
    <source>
        <dbReference type="ARBA" id="ARBA00004300"/>
    </source>
</evidence>
<sequence>MNPSALSQTKTLFPNLDSGVSKAGALMGTPALVGADMELHKMLIDERMRCEHHKTNYQTLKAEHTRLQDEYVRVQNELKRLLSDKQSSQEQLQLLVAELRGELLDKTREAEELKLQVLSPQKLELLRVQIQQELDGPMRERFTKIEEEAEKYRTELNKLRYDYMFLKSECDHQREEHARVMEEKQLRFDAEICRLEKDKDELRAQLLTSDPTRDSKRVETLLREKAQLHLRLKSLEAEVAELRAERDSSGAQAENVQRIQVRQLAESQAAVKALEAEKQSLRLHLERLENELQLSQEQNNLITARLHKAEREVSALTSQVAEMKHTHKLEMANVRLECMRAKGELERERDALHSQVEGLQADMDILKEALERSKEHLAEKEREVIRKVQAARAEELHKTATVQEEKLELENRLSDLEQQRALQSSTEASLKEEWEERLRAAQLSEETARKEVQVLRTKVQQQALHLEDLEKAKAENADLRQVGTGHLYGSACPRSFAVCSWTLEDRRIEWLQEKHKLQEREAELQDKNHQARERLQRAALAQKKRKTMSEQKEKKLQDKIQLLEAKIAQLEIETSTAKKKTYSEEHANLHRRLKELQRRHSEFRRLLLGSSLVPGFPAATPLAGAELSFPGFSDEQHQRELAMLRRRLEELESSQQQQLEELGTPLERDRECQESGANLWEHPLQS</sequence>
<evidence type="ECO:0000256" key="2">
    <source>
        <dbReference type="ARBA" id="ARBA00022490"/>
    </source>
</evidence>
<comment type="subcellular location">
    <subcellularLocation>
        <location evidence="1">Cytoplasm</location>
        <location evidence="1">Cytoskeleton</location>
        <location evidence="1">Microtubule organizing center</location>
        <location evidence="1">Centrosome</location>
    </subcellularLocation>
</comment>
<gene>
    <name evidence="7" type="ORF">Z043_114637</name>
</gene>
<organism evidence="7 8">
    <name type="scientific">Scleropages formosus</name>
    <name type="common">Asian bonytongue</name>
    <name type="synonym">Osteoglossum formosum</name>
    <dbReference type="NCBI Taxonomy" id="113540"/>
    <lineage>
        <taxon>Eukaryota</taxon>
        <taxon>Metazoa</taxon>
        <taxon>Chordata</taxon>
        <taxon>Craniata</taxon>
        <taxon>Vertebrata</taxon>
        <taxon>Euteleostomi</taxon>
        <taxon>Actinopterygii</taxon>
        <taxon>Neopterygii</taxon>
        <taxon>Teleostei</taxon>
        <taxon>Osteoglossocephala</taxon>
        <taxon>Osteoglossomorpha</taxon>
        <taxon>Osteoglossiformes</taxon>
        <taxon>Osteoglossidae</taxon>
        <taxon>Scleropages</taxon>
    </lineage>
</organism>
<dbReference type="Proteomes" id="UP000034805">
    <property type="component" value="Unassembled WGS sequence"/>
</dbReference>
<name>A0A0P7WSW2_SCLFO</name>
<evidence type="ECO:0000256" key="3">
    <source>
        <dbReference type="ARBA" id="ARBA00023054"/>
    </source>
</evidence>
<feature type="coiled-coil region" evidence="5">
    <location>
        <begin position="142"/>
        <end position="169"/>
    </location>
</feature>
<dbReference type="InterPro" id="IPR052116">
    <property type="entry name" value="Centro_Cilium_Assembly"/>
</dbReference>
<dbReference type="GO" id="GO:0097539">
    <property type="term" value="C:ciliary transition fiber"/>
    <property type="evidence" value="ECO:0007669"/>
    <property type="project" value="TreeGrafter"/>
</dbReference>
<protein>
    <submittedName>
        <fullName evidence="7">Centrosomal protein of 83 kDa-like</fullName>
    </submittedName>
</protein>
<dbReference type="EMBL" id="JARO02005417">
    <property type="protein sequence ID" value="KPP66823.1"/>
    <property type="molecule type" value="Genomic_DNA"/>
</dbReference>
<dbReference type="GO" id="GO:0005813">
    <property type="term" value="C:centrosome"/>
    <property type="evidence" value="ECO:0007669"/>
    <property type="project" value="UniProtKB-SubCell"/>
</dbReference>
<dbReference type="AlphaFoldDB" id="A0A0P7WSW2"/>
<dbReference type="STRING" id="113540.ENSSFOP00015034064"/>
<evidence type="ECO:0000313" key="8">
    <source>
        <dbReference type="Proteomes" id="UP000034805"/>
    </source>
</evidence>
<dbReference type="PANTHER" id="PTHR23170">
    <property type="entry name" value="NY-REN-58 ANTIGEN"/>
    <property type="match status" value="1"/>
</dbReference>
<feature type="compositionally biased region" description="Low complexity" evidence="6">
    <location>
        <begin position="653"/>
        <end position="662"/>
    </location>
</feature>
<keyword evidence="4" id="KW-0206">Cytoskeleton</keyword>
<proteinExistence type="predicted"/>
<evidence type="ECO:0000256" key="6">
    <source>
        <dbReference type="SAM" id="MobiDB-lite"/>
    </source>
</evidence>
<accession>A0A0P7WSW2</accession>
<feature type="region of interest" description="Disordered" evidence="6">
    <location>
        <begin position="652"/>
        <end position="686"/>
    </location>
</feature>
<dbReference type="GO" id="GO:0005794">
    <property type="term" value="C:Golgi apparatus"/>
    <property type="evidence" value="ECO:0007669"/>
    <property type="project" value="TreeGrafter"/>
</dbReference>
<evidence type="ECO:0000256" key="4">
    <source>
        <dbReference type="ARBA" id="ARBA00023212"/>
    </source>
</evidence>
<dbReference type="GO" id="GO:0005814">
    <property type="term" value="C:centriole"/>
    <property type="evidence" value="ECO:0007669"/>
    <property type="project" value="TreeGrafter"/>
</dbReference>
<reference evidence="7 8" key="1">
    <citation type="submission" date="2015-08" db="EMBL/GenBank/DDBJ databases">
        <title>The genome of the Asian arowana (Scleropages formosus).</title>
        <authorList>
            <person name="Tan M.H."/>
            <person name="Gan H.M."/>
            <person name="Croft L.J."/>
            <person name="Austin C.M."/>
        </authorList>
    </citation>
    <scope>NUCLEOTIDE SEQUENCE [LARGE SCALE GENOMIC DNA]</scope>
    <source>
        <strain evidence="7">Aro1</strain>
    </source>
</reference>
<dbReference type="GO" id="GO:0051660">
    <property type="term" value="P:establishment of centrosome localization"/>
    <property type="evidence" value="ECO:0007669"/>
    <property type="project" value="TreeGrafter"/>
</dbReference>
<evidence type="ECO:0000256" key="5">
    <source>
        <dbReference type="SAM" id="Coils"/>
    </source>
</evidence>
<feature type="coiled-coil region" evidence="5">
    <location>
        <begin position="507"/>
        <end position="606"/>
    </location>
</feature>
<feature type="coiled-coil region" evidence="5">
    <location>
        <begin position="218"/>
        <end position="472"/>
    </location>
</feature>
<feature type="coiled-coil region" evidence="5">
    <location>
        <begin position="50"/>
        <end position="116"/>
    </location>
</feature>
<dbReference type="PANTHER" id="PTHR23170:SF2">
    <property type="entry name" value="CENTROSOMAL PROTEIN OF 83 KDA"/>
    <property type="match status" value="1"/>
</dbReference>